<evidence type="ECO:0000256" key="1">
    <source>
        <dbReference type="ARBA" id="ARBA00022737"/>
    </source>
</evidence>
<dbReference type="SUPFAM" id="SSF48403">
    <property type="entry name" value="Ankyrin repeat"/>
    <property type="match status" value="1"/>
</dbReference>
<evidence type="ECO:0000313" key="3">
    <source>
        <dbReference type="EMBL" id="KAH8700707.1"/>
    </source>
</evidence>
<dbReference type="InterPro" id="IPR051165">
    <property type="entry name" value="Multifunctional_ANK_Repeat"/>
</dbReference>
<name>A0AAD4KTR4_9EURO</name>
<dbReference type="PANTHER" id="PTHR24123:SF33">
    <property type="entry name" value="PROTEIN HOS4"/>
    <property type="match status" value="1"/>
</dbReference>
<dbReference type="AlphaFoldDB" id="A0AAD4KTR4"/>
<dbReference type="InterPro" id="IPR036770">
    <property type="entry name" value="Ankyrin_rpt-contain_sf"/>
</dbReference>
<evidence type="ECO:0000313" key="4">
    <source>
        <dbReference type="Proteomes" id="UP001201262"/>
    </source>
</evidence>
<dbReference type="GeneID" id="70245991"/>
<comment type="caution">
    <text evidence="3">The sequence shown here is derived from an EMBL/GenBank/DDBJ whole genome shotgun (WGS) entry which is preliminary data.</text>
</comment>
<dbReference type="RefSeq" id="XP_046074413.1">
    <property type="nucleotide sequence ID" value="XM_046215704.1"/>
</dbReference>
<gene>
    <name evidence="3" type="ORF">BGW36DRAFT_374810</name>
</gene>
<protein>
    <submittedName>
        <fullName evidence="3">Ankyrin repeat-containing domain protein</fullName>
    </submittedName>
</protein>
<dbReference type="InterPro" id="IPR002110">
    <property type="entry name" value="Ankyrin_rpt"/>
</dbReference>
<sequence>MSTPGPDHHKVTQDLLESCATGDIARLQSALTEAASCDPLSIPPATRLLQDAARYGQADLIRYMFANLPEFQKDKPWWPVKPSAYEESQEIVTNEYKKWGMISDGAVTAALEGANPAAVFAVYLDYGMKVDYWVDLLGPLFSVAVGPLLWRAVERSLELAKLLLDQGADPNVQDYKGEWAIALAASMSTPDMISLLVDNGASIHGKKVLRRPVVDRNMANVDRLLELGADVNEDIKDMDWRKRPAVEISPGNVLHCAIREKPFKETHISLEEMVEYLLDRGVDNPLQLAREKGEVNLTQLLEQRSP</sequence>
<dbReference type="EMBL" id="JAJTJA010000004">
    <property type="protein sequence ID" value="KAH8700707.1"/>
    <property type="molecule type" value="Genomic_DNA"/>
</dbReference>
<accession>A0AAD4KTR4</accession>
<reference evidence="3" key="1">
    <citation type="submission" date="2021-12" db="EMBL/GenBank/DDBJ databases">
        <title>Convergent genome expansion in fungi linked to evolution of root-endophyte symbiosis.</title>
        <authorList>
            <consortium name="DOE Joint Genome Institute"/>
            <person name="Ke Y.-H."/>
            <person name="Bonito G."/>
            <person name="Liao H.-L."/>
            <person name="Looney B."/>
            <person name="Rojas-Flechas A."/>
            <person name="Nash J."/>
            <person name="Hameed K."/>
            <person name="Schadt C."/>
            <person name="Martin F."/>
            <person name="Crous P.W."/>
            <person name="Miettinen O."/>
            <person name="Magnuson J.K."/>
            <person name="Labbe J."/>
            <person name="Jacobson D."/>
            <person name="Doktycz M.J."/>
            <person name="Veneault-Fourrey C."/>
            <person name="Kuo A."/>
            <person name="Mondo S."/>
            <person name="Calhoun S."/>
            <person name="Riley R."/>
            <person name="Ohm R."/>
            <person name="LaButti K."/>
            <person name="Andreopoulos B."/>
            <person name="Pangilinan J."/>
            <person name="Nolan M."/>
            <person name="Tritt A."/>
            <person name="Clum A."/>
            <person name="Lipzen A."/>
            <person name="Daum C."/>
            <person name="Barry K."/>
            <person name="Grigoriev I.V."/>
            <person name="Vilgalys R."/>
        </authorList>
    </citation>
    <scope>NUCLEOTIDE SEQUENCE</scope>
    <source>
        <strain evidence="3">PMI_201</strain>
    </source>
</reference>
<keyword evidence="2" id="KW-0040">ANK repeat</keyword>
<dbReference type="PANTHER" id="PTHR24123">
    <property type="entry name" value="ANKYRIN REPEAT-CONTAINING"/>
    <property type="match status" value="1"/>
</dbReference>
<organism evidence="3 4">
    <name type="scientific">Talaromyces proteolyticus</name>
    <dbReference type="NCBI Taxonomy" id="1131652"/>
    <lineage>
        <taxon>Eukaryota</taxon>
        <taxon>Fungi</taxon>
        <taxon>Dikarya</taxon>
        <taxon>Ascomycota</taxon>
        <taxon>Pezizomycotina</taxon>
        <taxon>Eurotiomycetes</taxon>
        <taxon>Eurotiomycetidae</taxon>
        <taxon>Eurotiales</taxon>
        <taxon>Trichocomaceae</taxon>
        <taxon>Talaromyces</taxon>
        <taxon>Talaromyces sect. Bacilispori</taxon>
    </lineage>
</organism>
<keyword evidence="4" id="KW-1185">Reference proteome</keyword>
<proteinExistence type="predicted"/>
<dbReference type="Proteomes" id="UP001201262">
    <property type="component" value="Unassembled WGS sequence"/>
</dbReference>
<evidence type="ECO:0000256" key="2">
    <source>
        <dbReference type="ARBA" id="ARBA00023043"/>
    </source>
</evidence>
<keyword evidence="1" id="KW-0677">Repeat</keyword>
<dbReference type="Pfam" id="PF12796">
    <property type="entry name" value="Ank_2"/>
    <property type="match status" value="1"/>
</dbReference>
<dbReference type="Gene3D" id="1.25.40.20">
    <property type="entry name" value="Ankyrin repeat-containing domain"/>
    <property type="match status" value="2"/>
</dbReference>